<dbReference type="EMBL" id="GL945445">
    <property type="protein sequence ID" value="EGO19022.1"/>
    <property type="molecule type" value="Genomic_DNA"/>
</dbReference>
<reference evidence="1" key="1">
    <citation type="submission" date="2011-04" db="EMBL/GenBank/DDBJ databases">
        <title>Evolution of plant cell wall degrading machinery underlies the functional diversity of forest fungi.</title>
        <authorList>
            <consortium name="US DOE Joint Genome Institute (JGI-PGF)"/>
            <person name="Eastwood D.C."/>
            <person name="Floudas D."/>
            <person name="Binder M."/>
            <person name="Majcherczyk A."/>
            <person name="Schneider P."/>
            <person name="Aerts A."/>
            <person name="Asiegbu F.O."/>
            <person name="Baker S.E."/>
            <person name="Barry K."/>
            <person name="Bendiksby M."/>
            <person name="Blumentritt M."/>
            <person name="Coutinho P.M."/>
            <person name="Cullen D."/>
            <person name="Cullen D."/>
            <person name="Gathman A."/>
            <person name="Goodell B."/>
            <person name="Henrissat B."/>
            <person name="Ihrmark K."/>
            <person name="Kauserud H."/>
            <person name="Kohler A."/>
            <person name="LaButti K."/>
            <person name="Lapidus A."/>
            <person name="Lavin J.L."/>
            <person name="Lee Y.-H."/>
            <person name="Lindquist E."/>
            <person name="Lilly W."/>
            <person name="Lucas S."/>
            <person name="Morin E."/>
            <person name="Murat C."/>
            <person name="Oguiza J.A."/>
            <person name="Park J."/>
            <person name="Pisabarro A.G."/>
            <person name="Riley R."/>
            <person name="Rosling A."/>
            <person name="Salamov A."/>
            <person name="Schmidt O."/>
            <person name="Schmutz J."/>
            <person name="Skrede I."/>
            <person name="Stenlid J."/>
            <person name="Wiebenga A."/>
            <person name="Xie X."/>
            <person name="Kues U."/>
            <person name="Hibbett D.S."/>
            <person name="Hoffmeister D."/>
            <person name="Hogberg N."/>
            <person name="Martin F."/>
            <person name="Grigoriev I.V."/>
            <person name="Watkinson S.C."/>
        </authorList>
    </citation>
    <scope>NUCLEOTIDE SEQUENCE</scope>
    <source>
        <strain evidence="1">S7.9</strain>
    </source>
</reference>
<evidence type="ECO:0000313" key="1">
    <source>
        <dbReference type="EMBL" id="EGO19022.1"/>
    </source>
</evidence>
<dbReference type="AlphaFoldDB" id="F8PCS3"/>
<dbReference type="KEGG" id="sla:SERLADRAFT_403204"/>
<sequence>MNALNAIVALRHIIQVGCSTKQSVPLEPRDLWPRLFEWMKSLYKHCIVRHGYDAATQETVIVEIASLAHIYSYEPTLFTVVNNTPGFITFVT</sequence>
<proteinExistence type="predicted"/>
<feature type="non-terminal residue" evidence="1">
    <location>
        <position position="92"/>
    </location>
</feature>
<accession>F8PCS3</accession>
<gene>
    <name evidence="1" type="ORF">SERLADRAFT_403204</name>
</gene>
<organism>
    <name type="scientific">Serpula lacrymans var. lacrymans (strain S7.9)</name>
    <name type="common">Dry rot fungus</name>
    <dbReference type="NCBI Taxonomy" id="578457"/>
    <lineage>
        <taxon>Eukaryota</taxon>
        <taxon>Fungi</taxon>
        <taxon>Dikarya</taxon>
        <taxon>Basidiomycota</taxon>
        <taxon>Agaricomycotina</taxon>
        <taxon>Agaricomycetes</taxon>
        <taxon>Agaricomycetidae</taxon>
        <taxon>Boletales</taxon>
        <taxon>Coniophorineae</taxon>
        <taxon>Serpulaceae</taxon>
        <taxon>Serpula</taxon>
    </lineage>
</organism>
<protein>
    <submittedName>
        <fullName evidence="1">Uncharacterized protein</fullName>
    </submittedName>
</protein>
<dbReference type="GeneID" id="18812226"/>
<dbReference type="HOGENOM" id="CLU_2419157_0_0_1"/>
<name>F8PCS3_SERL9</name>
<dbReference type="Proteomes" id="UP000008064">
    <property type="component" value="Unassembled WGS sequence"/>
</dbReference>
<dbReference type="RefSeq" id="XP_007324246.1">
    <property type="nucleotide sequence ID" value="XM_007324184.1"/>
</dbReference>